<feature type="transmembrane region" description="Helical" evidence="7">
    <location>
        <begin position="116"/>
        <end position="137"/>
    </location>
</feature>
<dbReference type="Pfam" id="PF16916">
    <property type="entry name" value="ZT_dimer"/>
    <property type="match status" value="1"/>
</dbReference>
<evidence type="ECO:0000256" key="1">
    <source>
        <dbReference type="ARBA" id="ARBA00004141"/>
    </source>
</evidence>
<dbReference type="Gene3D" id="1.20.1510.10">
    <property type="entry name" value="Cation efflux protein transmembrane domain"/>
    <property type="match status" value="1"/>
</dbReference>
<dbReference type="InterPro" id="IPR027469">
    <property type="entry name" value="Cation_efflux_TMD_sf"/>
</dbReference>
<evidence type="ECO:0000259" key="9">
    <source>
        <dbReference type="Pfam" id="PF16916"/>
    </source>
</evidence>
<dbReference type="PANTHER" id="PTHR43840:SF15">
    <property type="entry name" value="MITOCHONDRIAL METAL TRANSPORTER 1-RELATED"/>
    <property type="match status" value="1"/>
</dbReference>
<keyword evidence="6 7" id="KW-0472">Membrane</keyword>
<keyword evidence="5 7" id="KW-1133">Transmembrane helix</keyword>
<dbReference type="Gene3D" id="3.30.70.1350">
    <property type="entry name" value="Cation efflux protein, cytoplasmic domain"/>
    <property type="match status" value="1"/>
</dbReference>
<dbReference type="Proteomes" id="UP000279446">
    <property type="component" value="Unassembled WGS sequence"/>
</dbReference>
<dbReference type="Pfam" id="PF01545">
    <property type="entry name" value="Cation_efflux"/>
    <property type="match status" value="1"/>
</dbReference>
<feature type="transmembrane region" description="Helical" evidence="7">
    <location>
        <begin position="82"/>
        <end position="104"/>
    </location>
</feature>
<keyword evidence="4 7" id="KW-0812">Transmembrane</keyword>
<accession>A0A3S1DEW5</accession>
<name>A0A3S1DEW5_9BACL</name>
<evidence type="ECO:0000256" key="3">
    <source>
        <dbReference type="ARBA" id="ARBA00022448"/>
    </source>
</evidence>
<dbReference type="RefSeq" id="WP_127193890.1">
    <property type="nucleotide sequence ID" value="NZ_RZNY01000020.1"/>
</dbReference>
<dbReference type="InterPro" id="IPR058533">
    <property type="entry name" value="Cation_efflux_TM"/>
</dbReference>
<dbReference type="SUPFAM" id="SSF161111">
    <property type="entry name" value="Cation efflux protein transmembrane domain-like"/>
    <property type="match status" value="1"/>
</dbReference>
<evidence type="ECO:0000313" key="11">
    <source>
        <dbReference type="Proteomes" id="UP000279446"/>
    </source>
</evidence>
<dbReference type="AlphaFoldDB" id="A0A3S1DEW5"/>
<feature type="domain" description="Cation efflux protein transmembrane" evidence="8">
    <location>
        <begin position="14"/>
        <end position="207"/>
    </location>
</feature>
<comment type="subcellular location">
    <subcellularLocation>
        <location evidence="1">Membrane</location>
        <topology evidence="1">Multi-pass membrane protein</topology>
    </subcellularLocation>
</comment>
<comment type="caution">
    <text evidence="10">The sequence shown here is derived from an EMBL/GenBank/DDBJ whole genome shotgun (WGS) entry which is preliminary data.</text>
</comment>
<sequence length="318" mass="35087">MNREQSVPYQSAAWLSIINNILLALFKGGVGLLFDSQALLANALYSATDAATGVTEKMQIPGRWKRRISDGAIFRIETKEPLIAILFSILLLLGGLQMAISSAIVISKGEIAPPGYMAGVAIVISIALKELVFQYRYRQDRKNNTEGSRSYIEMHRYSVYTSVIVLVGVFGSMTGQALQLSAMLYFDPIAAFCVSLLVLWRGYGIVRAFVYGPIISQLQEEDASDFIETVQRVHGVIMVNDIKAQENGHYVSVVARISVNPRISVSEANDIANRAKVLLLHRFSHVGNVSIQVLPYDPGYPYKSNHSESDSDLPTLLQ</sequence>
<comment type="similarity">
    <text evidence="2">Belongs to the cation diffusion facilitator (CDF) transporter (TC 2.A.4) family.</text>
</comment>
<dbReference type="GO" id="GO:0008324">
    <property type="term" value="F:monoatomic cation transmembrane transporter activity"/>
    <property type="evidence" value="ECO:0007669"/>
    <property type="project" value="InterPro"/>
</dbReference>
<evidence type="ECO:0000256" key="5">
    <source>
        <dbReference type="ARBA" id="ARBA00022989"/>
    </source>
</evidence>
<keyword evidence="3" id="KW-0813">Transport</keyword>
<evidence type="ECO:0000313" key="10">
    <source>
        <dbReference type="EMBL" id="RUT43309.1"/>
    </source>
</evidence>
<evidence type="ECO:0000256" key="4">
    <source>
        <dbReference type="ARBA" id="ARBA00022692"/>
    </source>
</evidence>
<dbReference type="PANTHER" id="PTHR43840">
    <property type="entry name" value="MITOCHONDRIAL METAL TRANSPORTER 1-RELATED"/>
    <property type="match status" value="1"/>
</dbReference>
<evidence type="ECO:0000259" key="8">
    <source>
        <dbReference type="Pfam" id="PF01545"/>
    </source>
</evidence>
<dbReference type="NCBIfam" id="TIGR01297">
    <property type="entry name" value="CDF"/>
    <property type="match status" value="1"/>
</dbReference>
<dbReference type="EMBL" id="RZNY01000020">
    <property type="protein sequence ID" value="RUT43309.1"/>
    <property type="molecule type" value="Genomic_DNA"/>
</dbReference>
<feature type="domain" description="Cation efflux protein cytoplasmic" evidence="9">
    <location>
        <begin position="219"/>
        <end position="296"/>
    </location>
</feature>
<feature type="transmembrane region" description="Helical" evidence="7">
    <location>
        <begin position="157"/>
        <end position="176"/>
    </location>
</feature>
<dbReference type="InterPro" id="IPR036837">
    <property type="entry name" value="Cation_efflux_CTD_sf"/>
</dbReference>
<evidence type="ECO:0000256" key="6">
    <source>
        <dbReference type="ARBA" id="ARBA00023136"/>
    </source>
</evidence>
<keyword evidence="11" id="KW-1185">Reference proteome</keyword>
<dbReference type="InterPro" id="IPR050291">
    <property type="entry name" value="CDF_Transporter"/>
</dbReference>
<gene>
    <name evidence="10" type="ORF">EJP82_20365</name>
</gene>
<dbReference type="OrthoDB" id="9806522at2"/>
<proteinExistence type="inferred from homology"/>
<feature type="transmembrane region" description="Helical" evidence="7">
    <location>
        <begin position="12"/>
        <end position="34"/>
    </location>
</feature>
<feature type="transmembrane region" description="Helical" evidence="7">
    <location>
        <begin position="182"/>
        <end position="200"/>
    </location>
</feature>
<evidence type="ECO:0000256" key="7">
    <source>
        <dbReference type="SAM" id="Phobius"/>
    </source>
</evidence>
<dbReference type="InterPro" id="IPR002524">
    <property type="entry name" value="Cation_efflux"/>
</dbReference>
<organism evidence="10 11">
    <name type="scientific">Paenibacillus anaericanus</name>
    <dbReference type="NCBI Taxonomy" id="170367"/>
    <lineage>
        <taxon>Bacteria</taxon>
        <taxon>Bacillati</taxon>
        <taxon>Bacillota</taxon>
        <taxon>Bacilli</taxon>
        <taxon>Bacillales</taxon>
        <taxon>Paenibacillaceae</taxon>
        <taxon>Paenibacillus</taxon>
    </lineage>
</organism>
<protein>
    <submittedName>
        <fullName evidence="10">Cation diffusion facilitator family transporter</fullName>
    </submittedName>
</protein>
<dbReference type="GO" id="GO:0016020">
    <property type="term" value="C:membrane"/>
    <property type="evidence" value="ECO:0007669"/>
    <property type="project" value="UniProtKB-SubCell"/>
</dbReference>
<evidence type="ECO:0000256" key="2">
    <source>
        <dbReference type="ARBA" id="ARBA00008114"/>
    </source>
</evidence>
<dbReference type="InterPro" id="IPR027470">
    <property type="entry name" value="Cation_efflux_CTD"/>
</dbReference>
<reference evidence="10 11" key="1">
    <citation type="submission" date="2018-12" db="EMBL/GenBank/DDBJ databases">
        <authorList>
            <person name="Sun L."/>
            <person name="Chen Z."/>
        </authorList>
    </citation>
    <scope>NUCLEOTIDE SEQUENCE [LARGE SCALE GENOMIC DNA]</scope>
    <source>
        <strain evidence="10 11">DSM 15890</strain>
    </source>
</reference>
<dbReference type="SUPFAM" id="SSF160240">
    <property type="entry name" value="Cation efflux protein cytoplasmic domain-like"/>
    <property type="match status" value="1"/>
</dbReference>